<dbReference type="GO" id="GO:0005829">
    <property type="term" value="C:cytosol"/>
    <property type="evidence" value="ECO:0007669"/>
    <property type="project" value="TreeGrafter"/>
</dbReference>
<reference evidence="4" key="1">
    <citation type="submission" date="2021-02" db="EMBL/GenBank/DDBJ databases">
        <title>Genome sequence Cadophora malorum strain M34.</title>
        <authorList>
            <person name="Stefanovic E."/>
            <person name="Vu D."/>
            <person name="Scully C."/>
            <person name="Dijksterhuis J."/>
            <person name="Roader J."/>
            <person name="Houbraken J."/>
        </authorList>
    </citation>
    <scope>NUCLEOTIDE SEQUENCE</scope>
    <source>
        <strain evidence="4">M34</strain>
    </source>
</reference>
<dbReference type="GO" id="GO:0051287">
    <property type="term" value="F:NAD binding"/>
    <property type="evidence" value="ECO:0007669"/>
    <property type="project" value="InterPro"/>
</dbReference>
<gene>
    <name evidence="4" type="ORF">IFR04_005418</name>
</gene>
<dbReference type="EMBL" id="JAFJYH010000065">
    <property type="protein sequence ID" value="KAG4421468.1"/>
    <property type="molecule type" value="Genomic_DNA"/>
</dbReference>
<dbReference type="OrthoDB" id="1152826at2759"/>
<feature type="domain" description="Glyceraldehyde 3-phosphate dehydrogenase NAD(P) binding" evidence="3">
    <location>
        <begin position="22"/>
        <end position="198"/>
    </location>
</feature>
<dbReference type="InterPro" id="IPR020828">
    <property type="entry name" value="GlycerAld_3-P_DH_NAD(P)-bd"/>
</dbReference>
<comment type="caution">
    <text evidence="4">The sequence shown here is derived from an EMBL/GenBank/DDBJ whole genome shotgun (WGS) entry which is preliminary data.</text>
</comment>
<dbReference type="Pfam" id="PF00044">
    <property type="entry name" value="Gp_dh_N"/>
    <property type="match status" value="1"/>
</dbReference>
<keyword evidence="5" id="KW-1185">Reference proteome</keyword>
<dbReference type="SUPFAM" id="SSF51735">
    <property type="entry name" value="NAD(P)-binding Rossmann-fold domains"/>
    <property type="match status" value="1"/>
</dbReference>
<dbReference type="GO" id="GO:0006096">
    <property type="term" value="P:glycolytic process"/>
    <property type="evidence" value="ECO:0007669"/>
    <property type="project" value="TreeGrafter"/>
</dbReference>
<sequence length="312" mass="34927">MFCPFDEFREVDDILNDLDHTFRIGINGFGSLGRAIFCSSLNWPHICVAAVNDPFVDAKQTVELLRDDIYRDSTAGFDIDAVSSEELIVRNANENTSMTISFISEIEPENISWKSPGVLHIIECSGVFNTFTEASRHLHIGRTHNQELEFRRKHGIRIWDEGGAMKVLIASPSSSGVPTFDPGVNERDCKFQDHVVGCALPKHSEKESDLHWDLENYSRQVLKLLNVVLARDGSLANYLVSLESGRGPSYGEKVPFLEHLEYILASNIEGSEPRDTSDDDLIEIVNGPSFIDDPGPCGCCQGQRLWRRVSDN</sequence>
<keyword evidence="2" id="KW-0560">Oxidoreductase</keyword>
<evidence type="ECO:0000256" key="2">
    <source>
        <dbReference type="ARBA" id="ARBA00023002"/>
    </source>
</evidence>
<protein>
    <recommendedName>
        <fullName evidence="3">Glyceraldehyde 3-phosphate dehydrogenase NAD(P) binding domain-containing protein</fullName>
    </recommendedName>
</protein>
<dbReference type="InterPro" id="IPR020831">
    <property type="entry name" value="GlycerAld/Erythrose_P_DH"/>
</dbReference>
<evidence type="ECO:0000313" key="5">
    <source>
        <dbReference type="Proteomes" id="UP000664132"/>
    </source>
</evidence>
<dbReference type="InterPro" id="IPR036291">
    <property type="entry name" value="NAD(P)-bd_dom_sf"/>
</dbReference>
<dbReference type="PANTHER" id="PTHR10836">
    <property type="entry name" value="GLYCERALDEHYDE 3-PHOSPHATE DEHYDROGENASE"/>
    <property type="match status" value="1"/>
</dbReference>
<dbReference type="AlphaFoldDB" id="A0A8H7WB74"/>
<evidence type="ECO:0000259" key="3">
    <source>
        <dbReference type="SMART" id="SM00846"/>
    </source>
</evidence>
<evidence type="ECO:0000256" key="1">
    <source>
        <dbReference type="ARBA" id="ARBA00007406"/>
    </source>
</evidence>
<name>A0A8H7WB74_9HELO</name>
<evidence type="ECO:0000313" key="4">
    <source>
        <dbReference type="EMBL" id="KAG4421468.1"/>
    </source>
</evidence>
<accession>A0A8H7WB74</accession>
<proteinExistence type="inferred from homology"/>
<dbReference type="PANTHER" id="PTHR10836:SF136">
    <property type="entry name" value="DEHYDROGENASE, PUTATIVE-RELATED"/>
    <property type="match status" value="1"/>
</dbReference>
<comment type="similarity">
    <text evidence="1">Belongs to the glyceraldehyde-3-phosphate dehydrogenase family.</text>
</comment>
<dbReference type="GO" id="GO:0004365">
    <property type="term" value="F:glyceraldehyde-3-phosphate dehydrogenase (NAD+) (phosphorylating) activity"/>
    <property type="evidence" value="ECO:0007669"/>
    <property type="project" value="TreeGrafter"/>
</dbReference>
<dbReference type="Proteomes" id="UP000664132">
    <property type="component" value="Unassembled WGS sequence"/>
</dbReference>
<organism evidence="4 5">
    <name type="scientific">Cadophora malorum</name>
    <dbReference type="NCBI Taxonomy" id="108018"/>
    <lineage>
        <taxon>Eukaryota</taxon>
        <taxon>Fungi</taxon>
        <taxon>Dikarya</taxon>
        <taxon>Ascomycota</taxon>
        <taxon>Pezizomycotina</taxon>
        <taxon>Leotiomycetes</taxon>
        <taxon>Helotiales</taxon>
        <taxon>Ploettnerulaceae</taxon>
        <taxon>Cadophora</taxon>
    </lineage>
</organism>
<dbReference type="SMART" id="SM00846">
    <property type="entry name" value="Gp_dh_N"/>
    <property type="match status" value="1"/>
</dbReference>
<dbReference type="Gene3D" id="3.40.50.720">
    <property type="entry name" value="NAD(P)-binding Rossmann-like Domain"/>
    <property type="match status" value="1"/>
</dbReference>